<proteinExistence type="predicted"/>
<name>A0ABW0SYS0_9GAMM</name>
<evidence type="ECO:0000256" key="1">
    <source>
        <dbReference type="SAM" id="Phobius"/>
    </source>
</evidence>
<gene>
    <name evidence="2" type="ORF">ACFPPB_12150</name>
</gene>
<dbReference type="Proteomes" id="UP001596111">
    <property type="component" value="Unassembled WGS sequence"/>
</dbReference>
<keyword evidence="1" id="KW-1133">Transmembrane helix</keyword>
<dbReference type="RefSeq" id="WP_377327412.1">
    <property type="nucleotide sequence ID" value="NZ_JBHSNG010000012.1"/>
</dbReference>
<evidence type="ECO:0000313" key="2">
    <source>
        <dbReference type="EMBL" id="MFC5581865.1"/>
    </source>
</evidence>
<feature type="transmembrane region" description="Helical" evidence="1">
    <location>
        <begin position="12"/>
        <end position="35"/>
    </location>
</feature>
<comment type="caution">
    <text evidence="2">The sequence shown here is derived from an EMBL/GenBank/DDBJ whole genome shotgun (WGS) entry which is preliminary data.</text>
</comment>
<reference evidence="3" key="1">
    <citation type="journal article" date="2019" name="Int. J. Syst. Evol. Microbiol.">
        <title>The Global Catalogue of Microorganisms (GCM) 10K type strain sequencing project: providing services to taxonomists for standard genome sequencing and annotation.</title>
        <authorList>
            <consortium name="The Broad Institute Genomics Platform"/>
            <consortium name="The Broad Institute Genome Sequencing Center for Infectious Disease"/>
            <person name="Wu L."/>
            <person name="Ma J."/>
        </authorList>
    </citation>
    <scope>NUCLEOTIDE SEQUENCE [LARGE SCALE GENOMIC DNA]</scope>
    <source>
        <strain evidence="3">CGMCC 1.13587</strain>
    </source>
</reference>
<keyword evidence="1" id="KW-0812">Transmembrane</keyword>
<feature type="transmembrane region" description="Helical" evidence="1">
    <location>
        <begin position="77"/>
        <end position="95"/>
    </location>
</feature>
<keyword evidence="3" id="KW-1185">Reference proteome</keyword>
<evidence type="ECO:0000313" key="3">
    <source>
        <dbReference type="Proteomes" id="UP001596111"/>
    </source>
</evidence>
<feature type="transmembrane region" description="Helical" evidence="1">
    <location>
        <begin position="47"/>
        <end position="70"/>
    </location>
</feature>
<organism evidence="2 3">
    <name type="scientific">Rhodanobacter terrae</name>
    <dbReference type="NCBI Taxonomy" id="418647"/>
    <lineage>
        <taxon>Bacteria</taxon>
        <taxon>Pseudomonadati</taxon>
        <taxon>Pseudomonadota</taxon>
        <taxon>Gammaproteobacteria</taxon>
        <taxon>Lysobacterales</taxon>
        <taxon>Rhodanobacteraceae</taxon>
        <taxon>Rhodanobacter</taxon>
    </lineage>
</organism>
<dbReference type="EMBL" id="JBHSNG010000012">
    <property type="protein sequence ID" value="MFC5581865.1"/>
    <property type="molecule type" value="Genomic_DNA"/>
</dbReference>
<accession>A0ABW0SYS0</accession>
<dbReference type="Pfam" id="PF19942">
    <property type="entry name" value="DUF6404"/>
    <property type="match status" value="1"/>
</dbReference>
<sequence length="121" mass="13488">MTSSEKLKAMKVHFASLGISPITGAPWVWRVLWFFKVPVPPLVFLPFASVALLTGGLAAVLWGLFMWLVFWSRGGESMWVVVGIPLLFGALFGYINAKRVRTIAHTYDLPLWADYNGPPHS</sequence>
<dbReference type="InterPro" id="IPR045644">
    <property type="entry name" value="DUF6404"/>
</dbReference>
<keyword evidence="1" id="KW-0472">Membrane</keyword>
<protein>
    <submittedName>
        <fullName evidence="2">DUF6404 family protein</fullName>
    </submittedName>
</protein>